<dbReference type="EMBL" id="PIPM01000017">
    <property type="protein sequence ID" value="RUO27972.1"/>
    <property type="molecule type" value="Genomic_DNA"/>
</dbReference>
<reference evidence="1 2" key="1">
    <citation type="journal article" date="2011" name="Front. Microbiol.">
        <title>Genomic signatures of strain selection and enhancement in Bacillus atrophaeus var. globigii, a historical biowarfare simulant.</title>
        <authorList>
            <person name="Gibbons H.S."/>
            <person name="Broomall S.M."/>
            <person name="McNew L.A."/>
            <person name="Daligault H."/>
            <person name="Chapman C."/>
            <person name="Bruce D."/>
            <person name="Karavis M."/>
            <person name="Krepps M."/>
            <person name="McGregor P.A."/>
            <person name="Hong C."/>
            <person name="Park K.H."/>
            <person name="Akmal A."/>
            <person name="Feldman A."/>
            <person name="Lin J.S."/>
            <person name="Chang W.E."/>
            <person name="Higgs B.W."/>
            <person name="Demirev P."/>
            <person name="Lindquist J."/>
            <person name="Liem A."/>
            <person name="Fochler E."/>
            <person name="Read T.D."/>
            <person name="Tapia R."/>
            <person name="Johnson S."/>
            <person name="Bishop-Lilly K.A."/>
            <person name="Detter C."/>
            <person name="Han C."/>
            <person name="Sozhamannan S."/>
            <person name="Rosenzweig C.N."/>
            <person name="Skowronski E.W."/>
        </authorList>
    </citation>
    <scope>NUCLEOTIDE SEQUENCE [LARGE SCALE GENOMIC DNA]</scope>
    <source>
        <strain evidence="1 2">GYP-17</strain>
    </source>
</reference>
<dbReference type="RefSeq" id="WP_126777694.1">
    <property type="nucleotide sequence ID" value="NZ_PIPM01000017.1"/>
</dbReference>
<proteinExistence type="predicted"/>
<organism evidence="1 2">
    <name type="scientific">Aliidiomarina sanyensis</name>
    <dbReference type="NCBI Taxonomy" id="1249555"/>
    <lineage>
        <taxon>Bacteria</taxon>
        <taxon>Pseudomonadati</taxon>
        <taxon>Pseudomonadota</taxon>
        <taxon>Gammaproteobacteria</taxon>
        <taxon>Alteromonadales</taxon>
        <taxon>Idiomarinaceae</taxon>
        <taxon>Aliidiomarina</taxon>
    </lineage>
</organism>
<evidence type="ECO:0000313" key="1">
    <source>
        <dbReference type="EMBL" id="RUO27972.1"/>
    </source>
</evidence>
<dbReference type="Proteomes" id="UP000288405">
    <property type="component" value="Unassembled WGS sequence"/>
</dbReference>
<protein>
    <submittedName>
        <fullName evidence="1">Uncharacterized protein</fullName>
    </submittedName>
</protein>
<sequence>MSNKVAAGLVIGLLSGGLFSMPLHAVQNSLDVAARKSNMVAHVILTSSEMIEIRENGDFIGSCGIVYESRVVELLSHGEEVGEYLSFYGKQPLKTGRNYLVFLGNSDVNQANQINDELCRDIFASQPFVMASFEMKREGEGSRLHKIDRFVLVYEDMRLELPEKVKTWKREHKLCNIKMSDVEECEVYKTETLIDWNEIKTYLKQRM</sequence>
<name>A0A432WAX2_9GAMM</name>
<keyword evidence="2" id="KW-1185">Reference proteome</keyword>
<evidence type="ECO:0000313" key="2">
    <source>
        <dbReference type="Proteomes" id="UP000288405"/>
    </source>
</evidence>
<accession>A0A432WAX2</accession>
<dbReference type="AlphaFoldDB" id="A0A432WAX2"/>
<gene>
    <name evidence="1" type="ORF">CWE11_11080</name>
</gene>
<comment type="caution">
    <text evidence="1">The sequence shown here is derived from an EMBL/GenBank/DDBJ whole genome shotgun (WGS) entry which is preliminary data.</text>
</comment>